<accession>A0AAV5RAL0</accession>
<comment type="caution">
    <text evidence="3">The sequence shown here is derived from an EMBL/GenBank/DDBJ whole genome shotgun (WGS) entry which is preliminary data.</text>
</comment>
<feature type="domain" description="Transcription regulator Rua1 C-terminal" evidence="2">
    <location>
        <begin position="331"/>
        <end position="447"/>
    </location>
</feature>
<keyword evidence="4" id="KW-1185">Reference proteome</keyword>
<protein>
    <recommendedName>
        <fullName evidence="2">Transcription regulator Rua1 C-terminal domain-containing protein</fullName>
    </recommendedName>
</protein>
<dbReference type="EMBL" id="BTGB01000009">
    <property type="protein sequence ID" value="GMM48395.1"/>
    <property type="molecule type" value="Genomic_DNA"/>
</dbReference>
<sequence>MNSGTQFPIHGTEIIEISDDDVDGDNLSYDSIGSDRSYILRMQSLGIIPTMILTKNTTQQQNNDTDNELPSAFCPEVIQTRQKKNQLPTIEFLCNPTNTPIHKNDVEKNGNQSDDQSDFKRSIINDNGECSSLQANSLELEPLFKSNKNLGEFTWGVKARLSNVRKCYTPENKELQKYSLFNHSLYRVKKPTHSQIRKQNEMNSNLSKLQSDTIKSGVINPRVDCSSKPSKRETPEYTEKSYNRACKYWAFITNQDAFKSLLKVEESMLKRYGLKPVEKVIIKMHIVASLLPNYVVVDNFNNFQDQDGWVYERCDLREMSECLSLRWCGQIQNFYKPFVIRYRTDKFGKHQLDKQALCPYCPFEKDMNFDNIFHQIANSSYLHHVTKLHGVYSTGYEFAIPFFGMDENDVFAVCRHCGDKCKLIFHKKNDILRNCMISFNRHVLTFHNDRRNRRSPERIREDERNFEKHKDFLVYEALEDAFG</sequence>
<proteinExistence type="predicted"/>
<evidence type="ECO:0000313" key="4">
    <source>
        <dbReference type="Proteomes" id="UP001378960"/>
    </source>
</evidence>
<gene>
    <name evidence="3" type="ORF">DAPK24_049930</name>
</gene>
<evidence type="ECO:0000259" key="2">
    <source>
        <dbReference type="Pfam" id="PF14616"/>
    </source>
</evidence>
<reference evidence="3 4" key="1">
    <citation type="journal article" date="2023" name="Elife">
        <title>Identification of key yeast species and microbe-microbe interactions impacting larval growth of Drosophila in the wild.</title>
        <authorList>
            <person name="Mure A."/>
            <person name="Sugiura Y."/>
            <person name="Maeda R."/>
            <person name="Honda K."/>
            <person name="Sakurai N."/>
            <person name="Takahashi Y."/>
            <person name="Watada M."/>
            <person name="Katoh T."/>
            <person name="Gotoh A."/>
            <person name="Gotoh Y."/>
            <person name="Taniguchi I."/>
            <person name="Nakamura K."/>
            <person name="Hayashi T."/>
            <person name="Katayama T."/>
            <person name="Uemura T."/>
            <person name="Hattori Y."/>
        </authorList>
    </citation>
    <scope>NUCLEOTIDE SEQUENCE [LARGE SCALE GENOMIC DNA]</scope>
    <source>
        <strain evidence="3 4">PK-24</strain>
    </source>
</reference>
<evidence type="ECO:0000256" key="1">
    <source>
        <dbReference type="SAM" id="MobiDB-lite"/>
    </source>
</evidence>
<dbReference type="Proteomes" id="UP001378960">
    <property type="component" value="Unassembled WGS sequence"/>
</dbReference>
<dbReference type="Pfam" id="PF14616">
    <property type="entry name" value="Rua1_C"/>
    <property type="match status" value="1"/>
</dbReference>
<feature type="region of interest" description="Disordered" evidence="1">
    <location>
        <begin position="98"/>
        <end position="119"/>
    </location>
</feature>
<organism evidence="3 4">
    <name type="scientific">Pichia kluyveri</name>
    <name type="common">Yeast</name>
    <dbReference type="NCBI Taxonomy" id="36015"/>
    <lineage>
        <taxon>Eukaryota</taxon>
        <taxon>Fungi</taxon>
        <taxon>Dikarya</taxon>
        <taxon>Ascomycota</taxon>
        <taxon>Saccharomycotina</taxon>
        <taxon>Pichiomycetes</taxon>
        <taxon>Pichiales</taxon>
        <taxon>Pichiaceae</taxon>
        <taxon>Pichia</taxon>
    </lineage>
</organism>
<dbReference type="AlphaFoldDB" id="A0AAV5RAL0"/>
<evidence type="ECO:0000313" key="3">
    <source>
        <dbReference type="EMBL" id="GMM48395.1"/>
    </source>
</evidence>
<name>A0AAV5RAL0_PICKL</name>
<dbReference type="InterPro" id="IPR028012">
    <property type="entry name" value="Rua1_C"/>
</dbReference>